<evidence type="ECO:0000313" key="2">
    <source>
        <dbReference type="EMBL" id="HIZ69655.1"/>
    </source>
</evidence>
<protein>
    <submittedName>
        <fullName evidence="2">SoxR reducing system RseC family protein</fullName>
    </submittedName>
</protein>
<keyword evidence="1" id="KW-0472">Membrane</keyword>
<name>A0A9D2G050_9BACT</name>
<feature type="transmembrane region" description="Helical" evidence="1">
    <location>
        <begin position="79"/>
        <end position="98"/>
    </location>
</feature>
<dbReference type="Pfam" id="PF04246">
    <property type="entry name" value="RseC_MucC"/>
    <property type="match status" value="1"/>
</dbReference>
<comment type="caution">
    <text evidence="2">The sequence shown here is derived from an EMBL/GenBank/DDBJ whole genome shotgun (WGS) entry which is preliminary data.</text>
</comment>
<feature type="transmembrane region" description="Helical" evidence="1">
    <location>
        <begin position="104"/>
        <end position="124"/>
    </location>
</feature>
<dbReference type="Proteomes" id="UP000824055">
    <property type="component" value="Unassembled WGS sequence"/>
</dbReference>
<organism evidence="2 3">
    <name type="scientific">Candidatus Prevotella avicola</name>
    <dbReference type="NCBI Taxonomy" id="2838738"/>
    <lineage>
        <taxon>Bacteria</taxon>
        <taxon>Pseudomonadati</taxon>
        <taxon>Bacteroidota</taxon>
        <taxon>Bacteroidia</taxon>
        <taxon>Bacteroidales</taxon>
        <taxon>Prevotellaceae</taxon>
        <taxon>Prevotella</taxon>
    </lineage>
</organism>
<dbReference type="AlphaFoldDB" id="A0A9D2G050"/>
<reference evidence="2" key="2">
    <citation type="submission" date="2021-04" db="EMBL/GenBank/DDBJ databases">
        <authorList>
            <person name="Gilroy R."/>
        </authorList>
    </citation>
    <scope>NUCLEOTIDE SEQUENCE</scope>
    <source>
        <strain evidence="2">ChiHecec3B27-8219</strain>
    </source>
</reference>
<accession>A0A9D2G050</accession>
<keyword evidence="1" id="KW-0812">Transmembrane</keyword>
<evidence type="ECO:0000256" key="1">
    <source>
        <dbReference type="SAM" id="Phobius"/>
    </source>
</evidence>
<sequence>MASERIRHEGVITRVEQDRVYVSVSQSSACASCKVAAHCNAAETKGKVIEIRGKHGDQYKVGQQVTVSTTPRIGIMASVYAYAIPLVLMVGVIILVTALTGDELTAACCGLAVLLPYYLLIYLLRDLISQQVYFEIETNNDN</sequence>
<evidence type="ECO:0000313" key="3">
    <source>
        <dbReference type="Proteomes" id="UP000824055"/>
    </source>
</evidence>
<proteinExistence type="predicted"/>
<reference evidence="2" key="1">
    <citation type="journal article" date="2021" name="PeerJ">
        <title>Extensive microbial diversity within the chicken gut microbiome revealed by metagenomics and culture.</title>
        <authorList>
            <person name="Gilroy R."/>
            <person name="Ravi A."/>
            <person name="Getino M."/>
            <person name="Pursley I."/>
            <person name="Horton D.L."/>
            <person name="Alikhan N.F."/>
            <person name="Baker D."/>
            <person name="Gharbi K."/>
            <person name="Hall N."/>
            <person name="Watson M."/>
            <person name="Adriaenssens E.M."/>
            <person name="Foster-Nyarko E."/>
            <person name="Jarju S."/>
            <person name="Secka A."/>
            <person name="Antonio M."/>
            <person name="Oren A."/>
            <person name="Chaudhuri R.R."/>
            <person name="La Ragione R."/>
            <person name="Hildebrand F."/>
            <person name="Pallen M.J."/>
        </authorList>
    </citation>
    <scope>NUCLEOTIDE SEQUENCE</scope>
    <source>
        <strain evidence="2">ChiHecec3B27-8219</strain>
    </source>
</reference>
<dbReference type="EMBL" id="DXBE01000052">
    <property type="protein sequence ID" value="HIZ69655.1"/>
    <property type="molecule type" value="Genomic_DNA"/>
</dbReference>
<keyword evidence="1" id="KW-1133">Transmembrane helix</keyword>
<gene>
    <name evidence="2" type="ORF">H9966_07235</name>
</gene>